<evidence type="ECO:0000313" key="3">
    <source>
        <dbReference type="Proteomes" id="UP000276309"/>
    </source>
</evidence>
<dbReference type="EMBL" id="CP032050">
    <property type="protein sequence ID" value="AYN68426.1"/>
    <property type="molecule type" value="Genomic_DNA"/>
</dbReference>
<evidence type="ECO:0000259" key="1">
    <source>
        <dbReference type="PROSITE" id="PS50075"/>
    </source>
</evidence>
<dbReference type="InterPro" id="IPR036736">
    <property type="entry name" value="ACP-like_sf"/>
</dbReference>
<dbReference type="KEGG" id="emar:D1013_14060"/>
<organism evidence="2 3">
    <name type="scientific">Euzebyella marina</name>
    <dbReference type="NCBI Taxonomy" id="1761453"/>
    <lineage>
        <taxon>Bacteria</taxon>
        <taxon>Pseudomonadati</taxon>
        <taxon>Bacteroidota</taxon>
        <taxon>Flavobacteriia</taxon>
        <taxon>Flavobacteriales</taxon>
        <taxon>Flavobacteriaceae</taxon>
        <taxon>Euzebyella</taxon>
    </lineage>
</organism>
<evidence type="ECO:0000313" key="2">
    <source>
        <dbReference type="EMBL" id="AYN68426.1"/>
    </source>
</evidence>
<dbReference type="Gene3D" id="1.10.1200.10">
    <property type="entry name" value="ACP-like"/>
    <property type="match status" value="1"/>
</dbReference>
<dbReference type="Proteomes" id="UP000276309">
    <property type="component" value="Chromosome"/>
</dbReference>
<accession>A0A3G2L874</accession>
<name>A0A3G2L874_9FLAO</name>
<dbReference type="SUPFAM" id="SSF47336">
    <property type="entry name" value="ACP-like"/>
    <property type="match status" value="1"/>
</dbReference>
<reference evidence="2 3" key="1">
    <citation type="submission" date="2018-08" db="EMBL/GenBank/DDBJ databases">
        <title>The reduced genetic potential of extracellular carbohydrate catabolism in Euzebyella marina RN62, a Flavobacteriia bacterium isolated from the hadal water.</title>
        <authorList>
            <person name="Xue C."/>
        </authorList>
    </citation>
    <scope>NUCLEOTIDE SEQUENCE [LARGE SCALE GENOMIC DNA]</scope>
    <source>
        <strain evidence="2 3">RN62</strain>
    </source>
</reference>
<dbReference type="InterPro" id="IPR009081">
    <property type="entry name" value="PP-bd_ACP"/>
</dbReference>
<dbReference type="RefSeq" id="WP_121849439.1">
    <property type="nucleotide sequence ID" value="NZ_CP032050.1"/>
</dbReference>
<protein>
    <submittedName>
        <fullName evidence="2">Acyl carrier protein</fullName>
    </submittedName>
</protein>
<dbReference type="Pfam" id="PF00550">
    <property type="entry name" value="PP-binding"/>
    <property type="match status" value="1"/>
</dbReference>
<dbReference type="OrthoDB" id="7875289at2"/>
<proteinExistence type="predicted"/>
<gene>
    <name evidence="2" type="ORF">D1013_14060</name>
</gene>
<dbReference type="PROSITE" id="PS50075">
    <property type="entry name" value="CARRIER"/>
    <property type="match status" value="1"/>
</dbReference>
<feature type="domain" description="Carrier" evidence="1">
    <location>
        <begin position="1"/>
        <end position="77"/>
    </location>
</feature>
<dbReference type="AlphaFoldDB" id="A0A3G2L874"/>
<keyword evidence="3" id="KW-1185">Reference proteome</keyword>
<sequence length="77" mass="8786">MKETITNYIIEHITKQKVSGISEDEDLLGSGLVDSLGMMKLIAFIEKEYNLSIPSKDMTVENFMTIEQILNYIESIK</sequence>